<dbReference type="InterPro" id="IPR035923">
    <property type="entry name" value="TT1751-like_sf"/>
</dbReference>
<dbReference type="CDD" id="cd14797">
    <property type="entry name" value="DUF302"/>
    <property type="match status" value="1"/>
</dbReference>
<accession>H6SLQ9</accession>
<dbReference type="Pfam" id="PF03625">
    <property type="entry name" value="DUF302"/>
    <property type="match status" value="1"/>
</dbReference>
<dbReference type="EMBL" id="HE663493">
    <property type="protein sequence ID" value="CCG08924.1"/>
    <property type="molecule type" value="Genomic_DNA"/>
</dbReference>
<reference evidence="2 3" key="1">
    <citation type="submission" date="2012-02" db="EMBL/GenBank/DDBJ databases">
        <title>Shotgun genome sequence of Phaeospirillum photometricum DSM 122.</title>
        <authorList>
            <person name="Duquesne K."/>
            <person name="Sturgis J."/>
        </authorList>
    </citation>
    <scope>NUCLEOTIDE SEQUENCE [LARGE SCALE GENOMIC DNA]</scope>
    <source>
        <strain evidence="3">DSM122</strain>
    </source>
</reference>
<keyword evidence="3" id="KW-1185">Reference proteome</keyword>
<dbReference type="KEGG" id="rpm:RSPPHO_02298"/>
<dbReference type="InterPro" id="IPR016796">
    <property type="entry name" value="UCP021774"/>
</dbReference>
<name>H6SLQ9_PARPM</name>
<protein>
    <recommendedName>
        <fullName evidence="1">DUF302 domain-containing protein</fullName>
    </recommendedName>
</protein>
<evidence type="ECO:0000313" key="3">
    <source>
        <dbReference type="Proteomes" id="UP000033220"/>
    </source>
</evidence>
<dbReference type="PATRIC" id="fig|1150469.3.peg.2587"/>
<dbReference type="HOGENOM" id="CLU_126998_1_0_5"/>
<dbReference type="PANTHER" id="PTHR38342:SF1">
    <property type="entry name" value="SLR5037 PROTEIN"/>
    <property type="match status" value="1"/>
</dbReference>
<evidence type="ECO:0000259" key="1">
    <source>
        <dbReference type="Pfam" id="PF03625"/>
    </source>
</evidence>
<dbReference type="Proteomes" id="UP000033220">
    <property type="component" value="Chromosome DSM 122"/>
</dbReference>
<proteinExistence type="predicted"/>
<organism evidence="2 3">
    <name type="scientific">Pararhodospirillum photometricum DSM 122</name>
    <dbReference type="NCBI Taxonomy" id="1150469"/>
    <lineage>
        <taxon>Bacteria</taxon>
        <taxon>Pseudomonadati</taxon>
        <taxon>Pseudomonadota</taxon>
        <taxon>Alphaproteobacteria</taxon>
        <taxon>Rhodospirillales</taxon>
        <taxon>Rhodospirillaceae</taxon>
        <taxon>Pararhodospirillum</taxon>
    </lineage>
</organism>
<dbReference type="PIRSF" id="PIRSF021774">
    <property type="entry name" value="UCP021774"/>
    <property type="match status" value="1"/>
</dbReference>
<dbReference type="eggNOG" id="COG3439">
    <property type="taxonomic scope" value="Bacteria"/>
</dbReference>
<feature type="domain" description="DUF302" evidence="1">
    <location>
        <begin position="48"/>
        <end position="111"/>
    </location>
</feature>
<dbReference type="InterPro" id="IPR005180">
    <property type="entry name" value="DUF302"/>
</dbReference>
<dbReference type="Gene3D" id="3.30.310.70">
    <property type="entry name" value="TT1751-like domain"/>
    <property type="match status" value="1"/>
</dbReference>
<gene>
    <name evidence="2" type="ORF">RSPPHO_02298</name>
</gene>
<sequence>MVNPGKGTRQTMTYHISTVYAGGGSFADAVADTVAALADNDFQVISTIDVSQVLRDALEASLKPYVILGACNPGFMLRDIHEEPLSGLMLPYNVVVREVEDGAIQISAINPFAAIHPLDQAGLHHVAQEAQAQLTRVIERLGMASEE</sequence>
<dbReference type="AlphaFoldDB" id="H6SLQ9"/>
<dbReference type="SUPFAM" id="SSF103247">
    <property type="entry name" value="TT1751-like"/>
    <property type="match status" value="1"/>
</dbReference>
<dbReference type="PANTHER" id="PTHR38342">
    <property type="entry name" value="SLR5037 PROTEIN"/>
    <property type="match status" value="1"/>
</dbReference>
<dbReference type="STRING" id="1150469.RSPPHO_02298"/>
<evidence type="ECO:0000313" key="2">
    <source>
        <dbReference type="EMBL" id="CCG08924.1"/>
    </source>
</evidence>